<dbReference type="InterPro" id="IPR052337">
    <property type="entry name" value="SAT4-like"/>
</dbReference>
<dbReference type="Proteomes" id="UP000887226">
    <property type="component" value="Unassembled WGS sequence"/>
</dbReference>
<feature type="domain" description="Rhodopsin" evidence="7">
    <location>
        <begin position="3"/>
        <end position="250"/>
    </location>
</feature>
<proteinExistence type="inferred from homology"/>
<dbReference type="AlphaFoldDB" id="A0A9P7Z049"/>
<feature type="transmembrane region" description="Helical" evidence="6">
    <location>
        <begin position="72"/>
        <end position="94"/>
    </location>
</feature>
<keyword evidence="3 6" id="KW-1133">Transmembrane helix</keyword>
<evidence type="ECO:0000259" key="7">
    <source>
        <dbReference type="Pfam" id="PF20684"/>
    </source>
</evidence>
<dbReference type="InterPro" id="IPR049326">
    <property type="entry name" value="Rhodopsin_dom_fungi"/>
</dbReference>
<dbReference type="PANTHER" id="PTHR33048">
    <property type="entry name" value="PTH11-LIKE INTEGRAL MEMBRANE PROTEIN (AFU_ORTHOLOGUE AFUA_5G11245)"/>
    <property type="match status" value="1"/>
</dbReference>
<sequence length="366" mass="40963">MIRVLARYLKISKKPLEGEDLAMYLAMSSFIVQNTLYLTAMPTLYEALDMQAGKIPFDETVLSKLPSMLKEFLAVLIFFWLTLWSVKLSLLLWLKKLVIGLPMYIRIWWCILGFVVVTYILCVVSDFTSCSSLTAWFIAGACYTPRDTSAKAISLWFSMAVDISTNLIIMIFPVRLIWNLQKPLREKIALVIIFSGGFFTIAFALVRTVSLEGTTTGGQVSTQWLILWGAIESMVSIIVGCLPSYAIVIRRRVEEVRARRNSQTWPATPVSADTPSFWSAGAYVAYQNNVANRASYTHSDSAYARNQARNSARISQSYQGPIAPQPLLGVCDSRDIEMAHNSMDGYSHQSFATNLGVDPDLGDNRI</sequence>
<keyword evidence="9" id="KW-1185">Reference proteome</keyword>
<name>A0A9P7Z049_9HELO</name>
<comment type="caution">
    <text evidence="8">The sequence shown here is derived from an EMBL/GenBank/DDBJ whole genome shotgun (WGS) entry which is preliminary data.</text>
</comment>
<evidence type="ECO:0000256" key="3">
    <source>
        <dbReference type="ARBA" id="ARBA00022989"/>
    </source>
</evidence>
<evidence type="ECO:0000313" key="9">
    <source>
        <dbReference type="Proteomes" id="UP000887226"/>
    </source>
</evidence>
<evidence type="ECO:0000313" key="8">
    <source>
        <dbReference type="EMBL" id="KAG9242388.1"/>
    </source>
</evidence>
<gene>
    <name evidence="8" type="ORF">BJ878DRAFT_425997</name>
</gene>
<feature type="transmembrane region" description="Helical" evidence="6">
    <location>
        <begin position="153"/>
        <end position="176"/>
    </location>
</feature>
<comment type="subcellular location">
    <subcellularLocation>
        <location evidence="1">Membrane</location>
        <topology evidence="1">Multi-pass membrane protein</topology>
    </subcellularLocation>
</comment>
<dbReference type="PANTHER" id="PTHR33048:SF47">
    <property type="entry name" value="INTEGRAL MEMBRANE PROTEIN-RELATED"/>
    <property type="match status" value="1"/>
</dbReference>
<feature type="transmembrane region" description="Helical" evidence="6">
    <location>
        <begin position="106"/>
        <end position="127"/>
    </location>
</feature>
<dbReference type="OrthoDB" id="444631at2759"/>
<feature type="transmembrane region" description="Helical" evidence="6">
    <location>
        <begin position="226"/>
        <end position="249"/>
    </location>
</feature>
<keyword evidence="2 6" id="KW-0812">Transmembrane</keyword>
<dbReference type="Pfam" id="PF20684">
    <property type="entry name" value="Fung_rhodopsin"/>
    <property type="match status" value="1"/>
</dbReference>
<organism evidence="8 9">
    <name type="scientific">Calycina marina</name>
    <dbReference type="NCBI Taxonomy" id="1763456"/>
    <lineage>
        <taxon>Eukaryota</taxon>
        <taxon>Fungi</taxon>
        <taxon>Dikarya</taxon>
        <taxon>Ascomycota</taxon>
        <taxon>Pezizomycotina</taxon>
        <taxon>Leotiomycetes</taxon>
        <taxon>Helotiales</taxon>
        <taxon>Pezizellaceae</taxon>
        <taxon>Calycina</taxon>
    </lineage>
</organism>
<evidence type="ECO:0000256" key="6">
    <source>
        <dbReference type="SAM" id="Phobius"/>
    </source>
</evidence>
<evidence type="ECO:0000256" key="5">
    <source>
        <dbReference type="ARBA" id="ARBA00038359"/>
    </source>
</evidence>
<dbReference type="GO" id="GO:0016020">
    <property type="term" value="C:membrane"/>
    <property type="evidence" value="ECO:0007669"/>
    <property type="project" value="UniProtKB-SubCell"/>
</dbReference>
<reference evidence="8" key="1">
    <citation type="journal article" date="2021" name="IMA Fungus">
        <title>Genomic characterization of three marine fungi, including Emericellopsis atlantica sp. nov. with signatures of a generalist lifestyle and marine biomass degradation.</title>
        <authorList>
            <person name="Hagestad O.C."/>
            <person name="Hou L."/>
            <person name="Andersen J.H."/>
            <person name="Hansen E.H."/>
            <person name="Altermark B."/>
            <person name="Li C."/>
            <person name="Kuhnert E."/>
            <person name="Cox R.J."/>
            <person name="Crous P.W."/>
            <person name="Spatafora J.W."/>
            <person name="Lail K."/>
            <person name="Amirebrahimi M."/>
            <person name="Lipzen A."/>
            <person name="Pangilinan J."/>
            <person name="Andreopoulos W."/>
            <person name="Hayes R.D."/>
            <person name="Ng V."/>
            <person name="Grigoriev I.V."/>
            <person name="Jackson S.A."/>
            <person name="Sutton T.D.S."/>
            <person name="Dobson A.D.W."/>
            <person name="Rama T."/>
        </authorList>
    </citation>
    <scope>NUCLEOTIDE SEQUENCE</scope>
    <source>
        <strain evidence="8">TRa3180A</strain>
    </source>
</reference>
<evidence type="ECO:0000256" key="1">
    <source>
        <dbReference type="ARBA" id="ARBA00004141"/>
    </source>
</evidence>
<evidence type="ECO:0000256" key="2">
    <source>
        <dbReference type="ARBA" id="ARBA00022692"/>
    </source>
</evidence>
<accession>A0A9P7Z049</accession>
<keyword evidence="4 6" id="KW-0472">Membrane</keyword>
<protein>
    <recommendedName>
        <fullName evidence="7">Rhodopsin domain-containing protein</fullName>
    </recommendedName>
</protein>
<evidence type="ECO:0000256" key="4">
    <source>
        <dbReference type="ARBA" id="ARBA00023136"/>
    </source>
</evidence>
<comment type="similarity">
    <text evidence="5">Belongs to the SAT4 family.</text>
</comment>
<feature type="transmembrane region" description="Helical" evidence="6">
    <location>
        <begin position="21"/>
        <end position="40"/>
    </location>
</feature>
<dbReference type="EMBL" id="MU254078">
    <property type="protein sequence ID" value="KAG9242388.1"/>
    <property type="molecule type" value="Genomic_DNA"/>
</dbReference>
<feature type="transmembrane region" description="Helical" evidence="6">
    <location>
        <begin position="188"/>
        <end position="206"/>
    </location>
</feature>